<dbReference type="Proteomes" id="UP000184480">
    <property type="component" value="Unassembled WGS sequence"/>
</dbReference>
<evidence type="ECO:0000313" key="2">
    <source>
        <dbReference type="Proteomes" id="UP000184480"/>
    </source>
</evidence>
<dbReference type="STRING" id="1346286.SAMN05444362_102146"/>
<dbReference type="EMBL" id="FQUC01000002">
    <property type="protein sequence ID" value="SHE77059.1"/>
    <property type="molecule type" value="Genomic_DNA"/>
</dbReference>
<sequence>MIKIKAYIELFKNARKTPFHSGYRPLFLFQEGTYTSGSIELLDRNVFIQRKVP</sequence>
<organism evidence="1 2">
    <name type="scientific">Dysgonomonas macrotermitis</name>
    <dbReference type="NCBI Taxonomy" id="1346286"/>
    <lineage>
        <taxon>Bacteria</taxon>
        <taxon>Pseudomonadati</taxon>
        <taxon>Bacteroidota</taxon>
        <taxon>Bacteroidia</taxon>
        <taxon>Bacteroidales</taxon>
        <taxon>Dysgonomonadaceae</taxon>
        <taxon>Dysgonomonas</taxon>
    </lineage>
</organism>
<protein>
    <submittedName>
        <fullName evidence="1">Uncharacterized protein</fullName>
    </submittedName>
</protein>
<reference evidence="2" key="1">
    <citation type="submission" date="2016-11" db="EMBL/GenBank/DDBJ databases">
        <authorList>
            <person name="Varghese N."/>
            <person name="Submissions S."/>
        </authorList>
    </citation>
    <scope>NUCLEOTIDE SEQUENCE [LARGE SCALE GENOMIC DNA]</scope>
    <source>
        <strain evidence="2">DSM 27370</strain>
    </source>
</reference>
<accession>A0A1M4W776</accession>
<proteinExistence type="predicted"/>
<gene>
    <name evidence="1" type="ORF">SAMN05444362_102146</name>
</gene>
<name>A0A1M4W776_9BACT</name>
<evidence type="ECO:0000313" key="1">
    <source>
        <dbReference type="EMBL" id="SHE77059.1"/>
    </source>
</evidence>
<dbReference type="AlphaFoldDB" id="A0A1M4W776"/>
<keyword evidence="2" id="KW-1185">Reference proteome</keyword>